<name>A0ABV2PMW5_9BACI</name>
<gene>
    <name evidence="2" type="ORF">ABIA69_003475</name>
</gene>
<dbReference type="InterPro" id="IPR029068">
    <property type="entry name" value="Glyas_Bleomycin-R_OHBP_Dase"/>
</dbReference>
<organism evidence="2 3">
    <name type="scientific">Lysinibacillus parviboronicapiens</name>
    <dbReference type="NCBI Taxonomy" id="436516"/>
    <lineage>
        <taxon>Bacteria</taxon>
        <taxon>Bacillati</taxon>
        <taxon>Bacillota</taxon>
        <taxon>Bacilli</taxon>
        <taxon>Bacillales</taxon>
        <taxon>Bacillaceae</taxon>
        <taxon>Lysinibacillus</taxon>
    </lineage>
</organism>
<dbReference type="InterPro" id="IPR037523">
    <property type="entry name" value="VOC_core"/>
</dbReference>
<keyword evidence="2" id="KW-0456">Lyase</keyword>
<proteinExistence type="predicted"/>
<comment type="caution">
    <text evidence="2">The sequence shown here is derived from an EMBL/GenBank/DDBJ whole genome shotgun (WGS) entry which is preliminary data.</text>
</comment>
<dbReference type="Gene3D" id="3.10.180.10">
    <property type="entry name" value="2,3-Dihydroxybiphenyl 1,2-Dioxygenase, domain 1"/>
    <property type="match status" value="1"/>
</dbReference>
<dbReference type="PANTHER" id="PTHR36503:SF2">
    <property type="entry name" value="BLR2408 PROTEIN"/>
    <property type="match status" value="1"/>
</dbReference>
<evidence type="ECO:0000259" key="1">
    <source>
        <dbReference type="PROSITE" id="PS51819"/>
    </source>
</evidence>
<dbReference type="PANTHER" id="PTHR36503">
    <property type="entry name" value="BLR2520 PROTEIN"/>
    <property type="match status" value="1"/>
</dbReference>
<dbReference type="RefSeq" id="WP_107950716.1">
    <property type="nucleotide sequence ID" value="NZ_CP073713.1"/>
</dbReference>
<dbReference type="InterPro" id="IPR004360">
    <property type="entry name" value="Glyas_Fos-R_dOase_dom"/>
</dbReference>
<feature type="domain" description="VOC" evidence="1">
    <location>
        <begin position="6"/>
        <end position="130"/>
    </location>
</feature>
<protein>
    <submittedName>
        <fullName evidence="2">Lactoylglutathione lyase</fullName>
    </submittedName>
</protein>
<sequence>MAFQSQNIFINLPVKDLNKSTTFFKELGFEFNLQYTTEDTASMIINDNIFALLMLEERFKAFTKKEMVDPTTSAQAIFCLSADSRDQVNELVNKALSSGGKSSSDPQDHGFMYVWGFEDVDGHLWEIAYMDESAMNQG</sequence>
<dbReference type="GO" id="GO:0016829">
    <property type="term" value="F:lyase activity"/>
    <property type="evidence" value="ECO:0007669"/>
    <property type="project" value="UniProtKB-KW"/>
</dbReference>
<dbReference type="SUPFAM" id="SSF54593">
    <property type="entry name" value="Glyoxalase/Bleomycin resistance protein/Dihydroxybiphenyl dioxygenase"/>
    <property type="match status" value="1"/>
</dbReference>
<dbReference type="PROSITE" id="PS51819">
    <property type="entry name" value="VOC"/>
    <property type="match status" value="1"/>
</dbReference>
<evidence type="ECO:0000313" key="3">
    <source>
        <dbReference type="Proteomes" id="UP001549363"/>
    </source>
</evidence>
<dbReference type="EMBL" id="JBEPSB010000019">
    <property type="protein sequence ID" value="MET4562285.1"/>
    <property type="molecule type" value="Genomic_DNA"/>
</dbReference>
<dbReference type="Pfam" id="PF00903">
    <property type="entry name" value="Glyoxalase"/>
    <property type="match status" value="1"/>
</dbReference>
<evidence type="ECO:0000313" key="2">
    <source>
        <dbReference type="EMBL" id="MET4562285.1"/>
    </source>
</evidence>
<dbReference type="Proteomes" id="UP001549363">
    <property type="component" value="Unassembled WGS sequence"/>
</dbReference>
<accession>A0ABV2PMW5</accession>
<reference evidence="2 3" key="1">
    <citation type="submission" date="2024-06" db="EMBL/GenBank/DDBJ databases">
        <title>Sorghum-associated microbial communities from plants grown in Nebraska, USA.</title>
        <authorList>
            <person name="Schachtman D."/>
        </authorList>
    </citation>
    <scope>NUCLEOTIDE SEQUENCE [LARGE SCALE GENOMIC DNA]</scope>
    <source>
        <strain evidence="2 3">736</strain>
    </source>
</reference>
<keyword evidence="3" id="KW-1185">Reference proteome</keyword>